<evidence type="ECO:0000256" key="9">
    <source>
        <dbReference type="SAM" id="MobiDB-lite"/>
    </source>
</evidence>
<evidence type="ECO:0000313" key="12">
    <source>
        <dbReference type="Proteomes" id="UP000021816"/>
    </source>
</evidence>
<dbReference type="GO" id="GO:0046654">
    <property type="term" value="P:tetrahydrofolate biosynthetic process"/>
    <property type="evidence" value="ECO:0007669"/>
    <property type="project" value="UniProtKB-UniPathway"/>
</dbReference>
<keyword evidence="5 8" id="KW-0521">NADP</keyword>
<comment type="similarity">
    <text evidence="2 8">Belongs to the dihydrofolate reductase family.</text>
</comment>
<sequence length="178" mass="19690">MIALIAAVARNGAIGWQQQLLWHLPEDMRHFRETTREKPVIMGRKTWESLPVAFRPLPKRHNIVVSRSPAYLAGGATLAGSIEEAIRLAGEAAEIFIIGGAELYRQALPLASRLYLTEVAEDCRGDSYFPELPPDEWREVSRRVGKRAGKRDGDGSSGAETGAAATGPDFDFVVYERR</sequence>
<name>A0A011N552_9PROT</name>
<dbReference type="GO" id="GO:0046452">
    <property type="term" value="P:dihydrofolate metabolic process"/>
    <property type="evidence" value="ECO:0007669"/>
    <property type="project" value="TreeGrafter"/>
</dbReference>
<dbReference type="AlphaFoldDB" id="A0A011N552"/>
<gene>
    <name evidence="11" type="primary">folA</name>
    <name evidence="11" type="ORF">AW10_03566</name>
</gene>
<dbReference type="InterPro" id="IPR001796">
    <property type="entry name" value="DHFR_dom"/>
</dbReference>
<evidence type="ECO:0000256" key="1">
    <source>
        <dbReference type="ARBA" id="ARBA00004903"/>
    </source>
</evidence>
<keyword evidence="4 8" id="KW-0554">One-carbon metabolism</keyword>
<evidence type="ECO:0000256" key="6">
    <source>
        <dbReference type="ARBA" id="ARBA00023002"/>
    </source>
</evidence>
<dbReference type="InterPro" id="IPR012259">
    <property type="entry name" value="DHFR"/>
</dbReference>
<evidence type="ECO:0000259" key="10">
    <source>
        <dbReference type="PROSITE" id="PS51330"/>
    </source>
</evidence>
<dbReference type="GO" id="GO:0070401">
    <property type="term" value="F:NADP+ binding"/>
    <property type="evidence" value="ECO:0007669"/>
    <property type="project" value="UniProtKB-ARBA"/>
</dbReference>
<comment type="catalytic activity">
    <reaction evidence="8">
        <text>(6S)-5,6,7,8-tetrahydrofolate + NADP(+) = 7,8-dihydrofolate + NADPH + H(+)</text>
        <dbReference type="Rhea" id="RHEA:15009"/>
        <dbReference type="ChEBI" id="CHEBI:15378"/>
        <dbReference type="ChEBI" id="CHEBI:57451"/>
        <dbReference type="ChEBI" id="CHEBI:57453"/>
        <dbReference type="ChEBI" id="CHEBI:57783"/>
        <dbReference type="ChEBI" id="CHEBI:58349"/>
        <dbReference type="EC" id="1.5.1.3"/>
    </reaction>
</comment>
<dbReference type="InterPro" id="IPR024072">
    <property type="entry name" value="DHFR-like_dom_sf"/>
</dbReference>
<keyword evidence="6 8" id="KW-0560">Oxidoreductase</keyword>
<evidence type="ECO:0000313" key="11">
    <source>
        <dbReference type="EMBL" id="EXI77708.1"/>
    </source>
</evidence>
<dbReference type="SUPFAM" id="SSF53597">
    <property type="entry name" value="Dihydrofolate reductase-like"/>
    <property type="match status" value="1"/>
</dbReference>
<dbReference type="PRINTS" id="PR00070">
    <property type="entry name" value="DHFR"/>
</dbReference>
<dbReference type="EC" id="1.5.1.3" evidence="3 8"/>
<evidence type="ECO:0000256" key="4">
    <source>
        <dbReference type="ARBA" id="ARBA00022563"/>
    </source>
</evidence>
<dbReference type="STRING" id="1454003.AW10_03566"/>
<feature type="domain" description="DHFR" evidence="10">
    <location>
        <begin position="1"/>
        <end position="177"/>
    </location>
</feature>
<protein>
    <recommendedName>
        <fullName evidence="3 8">Dihydrofolate reductase</fullName>
        <ecNumber evidence="3 8">1.5.1.3</ecNumber>
    </recommendedName>
</protein>
<evidence type="ECO:0000256" key="2">
    <source>
        <dbReference type="ARBA" id="ARBA00009539"/>
    </source>
</evidence>
<dbReference type="CDD" id="cd00209">
    <property type="entry name" value="DHFR"/>
    <property type="match status" value="1"/>
</dbReference>
<feature type="region of interest" description="Disordered" evidence="9">
    <location>
        <begin position="140"/>
        <end position="166"/>
    </location>
</feature>
<evidence type="ECO:0000256" key="3">
    <source>
        <dbReference type="ARBA" id="ARBA00012856"/>
    </source>
</evidence>
<evidence type="ECO:0000256" key="7">
    <source>
        <dbReference type="ARBA" id="ARBA00025067"/>
    </source>
</evidence>
<dbReference type="PANTHER" id="PTHR48069:SF3">
    <property type="entry name" value="DIHYDROFOLATE REDUCTASE"/>
    <property type="match status" value="1"/>
</dbReference>
<dbReference type="PROSITE" id="PS51330">
    <property type="entry name" value="DHFR_2"/>
    <property type="match status" value="1"/>
</dbReference>
<dbReference type="Proteomes" id="UP000021816">
    <property type="component" value="Unassembled WGS sequence"/>
</dbReference>
<dbReference type="Gene3D" id="3.40.430.10">
    <property type="entry name" value="Dihydrofolate Reductase, subunit A"/>
    <property type="match status" value="1"/>
</dbReference>
<evidence type="ECO:0000256" key="8">
    <source>
        <dbReference type="PIRNR" id="PIRNR000194"/>
    </source>
</evidence>
<comment type="caution">
    <text evidence="11">The sequence shown here is derived from an EMBL/GenBank/DDBJ whole genome shotgun (WGS) entry which is preliminary data.</text>
</comment>
<dbReference type="EMBL" id="JEMX01000093">
    <property type="protein sequence ID" value="EXI77708.1"/>
    <property type="molecule type" value="Genomic_DNA"/>
</dbReference>
<dbReference type="GO" id="GO:0005829">
    <property type="term" value="C:cytosol"/>
    <property type="evidence" value="ECO:0007669"/>
    <property type="project" value="TreeGrafter"/>
</dbReference>
<accession>A0A011N552</accession>
<dbReference type="Pfam" id="PF00186">
    <property type="entry name" value="DHFR_1"/>
    <property type="match status" value="1"/>
</dbReference>
<proteinExistence type="inferred from homology"/>
<dbReference type="PIRSF" id="PIRSF000194">
    <property type="entry name" value="DHFR"/>
    <property type="match status" value="1"/>
</dbReference>
<comment type="pathway">
    <text evidence="1 8">Cofactor biosynthesis; tetrahydrofolate biosynthesis; 5,6,7,8-tetrahydrofolate from 7,8-dihydrofolate: step 1/1.</text>
</comment>
<evidence type="ECO:0000256" key="5">
    <source>
        <dbReference type="ARBA" id="ARBA00022857"/>
    </source>
</evidence>
<dbReference type="GO" id="GO:0004146">
    <property type="term" value="F:dihydrofolate reductase activity"/>
    <property type="evidence" value="ECO:0007669"/>
    <property type="project" value="UniProtKB-EC"/>
</dbReference>
<dbReference type="GO" id="GO:0006730">
    <property type="term" value="P:one-carbon metabolic process"/>
    <property type="evidence" value="ECO:0007669"/>
    <property type="project" value="UniProtKB-KW"/>
</dbReference>
<dbReference type="UniPathway" id="UPA00077">
    <property type="reaction ID" value="UER00158"/>
</dbReference>
<feature type="compositionally biased region" description="Low complexity" evidence="9">
    <location>
        <begin position="157"/>
        <end position="166"/>
    </location>
</feature>
<comment type="function">
    <text evidence="7 8">Key enzyme in folate metabolism. Catalyzes an essential reaction for de novo glycine and purine synthesis, and for DNA precursor synthesis.</text>
</comment>
<dbReference type="PATRIC" id="fig|1454003.3.peg.3624"/>
<dbReference type="PANTHER" id="PTHR48069">
    <property type="entry name" value="DIHYDROFOLATE REDUCTASE"/>
    <property type="match status" value="1"/>
</dbReference>
<dbReference type="GO" id="GO:0046655">
    <property type="term" value="P:folic acid metabolic process"/>
    <property type="evidence" value="ECO:0007669"/>
    <property type="project" value="TreeGrafter"/>
</dbReference>
<reference evidence="11 12" key="1">
    <citation type="submission" date="2014-02" db="EMBL/GenBank/DDBJ databases">
        <title>Expanding our view of genomic diversity in Candidatus Accumulibacter clades.</title>
        <authorList>
            <person name="Skennerton C.T."/>
            <person name="Barr J.J."/>
            <person name="Slater F.R."/>
            <person name="Bond P.L."/>
            <person name="Tyson G.W."/>
        </authorList>
    </citation>
    <scope>NUCLEOTIDE SEQUENCE [LARGE SCALE GENOMIC DNA]</scope>
    <source>
        <strain evidence="12">BA-92</strain>
    </source>
</reference>
<dbReference type="FunFam" id="3.40.430.10:FF:000001">
    <property type="entry name" value="Dihydrofolate reductase"/>
    <property type="match status" value="1"/>
</dbReference>
<organism evidence="11 12">
    <name type="scientific">Candidatus Accumulibacter appositus</name>
    <dbReference type="NCBI Taxonomy" id="1454003"/>
    <lineage>
        <taxon>Bacteria</taxon>
        <taxon>Pseudomonadati</taxon>
        <taxon>Pseudomonadota</taxon>
        <taxon>Betaproteobacteria</taxon>
        <taxon>Candidatus Accumulibacter</taxon>
    </lineage>
</organism>